<accession>A0A6M4PPY7</accession>
<protein>
    <submittedName>
        <fullName evidence="1">Uncharacterized protein</fullName>
    </submittedName>
</protein>
<sequence>MRGQAVCRKHGGASPQARAAAERRQLEVEARALLADLDVDPVGDPLAALLRLGGQVIRWQEATARLLNEVESVRYRGANGTEQLRAEVVLFERATDRACQVLATIARLNIDERLAAVSERQAEAVIGAVEAALAAAGVSGDLAAEGRRAAARHLRLVEA</sequence>
<evidence type="ECO:0000313" key="1">
    <source>
        <dbReference type="EMBL" id="QJS13218.1"/>
    </source>
</evidence>
<dbReference type="KEGG" id="sarg:HKX69_30030"/>
<dbReference type="EMBL" id="CP053189">
    <property type="protein sequence ID" value="QJS13218.1"/>
    <property type="molecule type" value="Genomic_DNA"/>
</dbReference>
<proteinExistence type="predicted"/>
<keyword evidence="2" id="KW-1185">Reference proteome</keyword>
<name>A0A6M4PPY7_9ACTN</name>
<dbReference type="Proteomes" id="UP000502641">
    <property type="component" value="Chromosome"/>
</dbReference>
<organism evidence="1 2">
    <name type="scientific">Streptomyces argyrophylli</name>
    <dbReference type="NCBI Taxonomy" id="2726118"/>
    <lineage>
        <taxon>Bacteria</taxon>
        <taxon>Bacillati</taxon>
        <taxon>Actinomycetota</taxon>
        <taxon>Actinomycetes</taxon>
        <taxon>Kitasatosporales</taxon>
        <taxon>Streptomycetaceae</taxon>
        <taxon>Streptomyces</taxon>
    </lineage>
</organism>
<dbReference type="AlphaFoldDB" id="A0A6M4PPY7"/>
<reference evidence="1 2" key="1">
    <citation type="submission" date="2020-05" db="EMBL/GenBank/DDBJ databases">
        <authorList>
            <person name="Li K."/>
        </authorList>
    </citation>
    <scope>NUCLEOTIDE SEQUENCE [LARGE SCALE GENOMIC DNA]</scope>
    <source>
        <strain evidence="2">jing01</strain>
    </source>
</reference>
<evidence type="ECO:0000313" key="2">
    <source>
        <dbReference type="Proteomes" id="UP000502641"/>
    </source>
</evidence>
<gene>
    <name evidence="1" type="ORF">HKX69_30030</name>
</gene>